<sequence>MFNFEDFIKQHFYIGIGIFGIGLFFGIIYSLNLLGLVIDSSLLNPSYIRSIHISLMLYGFIPLMLSLLPFLLIYQDIGLSSKVLELLQKYFILWYIFLLFMVMTLLFGVNRGLAFYDFHYSLNFILAFAGLFYILALYKAIKGYIILPLWIKVSLVVVTLAPIILLFLMNPVVGQVEATISGPHGDNTLGMSFALIPIYYLVIKYLSGGKFIARWHTLWIIPFIFYIISIIYRASISELSYDAEWFFQWLTLLYIPLLYRWYQDAIIDDKRLLLISIVAFLFVDIEGNILFIESIRWIFHRNNLIIAHAHIAMGVGVMFLMLSLYAKFIPKLLCKKFLYYYLGGMIGILISLSIVGFVEANLIKLDIPTLWIIRTISGLVLFASLIIFIKFNFNFTKINLYNLGGVLADGVGGVLLILFGEFIYKLVGFSFVGVYQYIVFGFVIGTGIIHIMGLIYPNNGYIFAKLTMIIRFLISSIFLALFLSNQLGIEGLGIAMFDLFYGFIFLFGFYRLSNNW</sequence>
<feature type="transmembrane region" description="Helical" evidence="1">
    <location>
        <begin position="12"/>
        <end position="31"/>
    </location>
</feature>
<proteinExistence type="predicted"/>
<reference evidence="2" key="1">
    <citation type="submission" date="2016-10" db="EMBL/GenBank/DDBJ databases">
        <authorList>
            <person name="de Groot N.N."/>
        </authorList>
    </citation>
    <scope>NUCLEOTIDE SEQUENCE</scope>
</reference>
<dbReference type="SUPFAM" id="SSF81442">
    <property type="entry name" value="Cytochrome c oxidase subunit I-like"/>
    <property type="match status" value="1"/>
</dbReference>
<evidence type="ECO:0000256" key="1">
    <source>
        <dbReference type="SAM" id="Phobius"/>
    </source>
</evidence>
<feature type="transmembrane region" description="Helical" evidence="1">
    <location>
        <begin position="246"/>
        <end position="262"/>
    </location>
</feature>
<keyword evidence="1" id="KW-0472">Membrane</keyword>
<feature type="transmembrane region" description="Helical" evidence="1">
    <location>
        <begin position="370"/>
        <end position="389"/>
    </location>
</feature>
<dbReference type="EMBL" id="FRYL01000016">
    <property type="protein sequence ID" value="SHO80702.1"/>
    <property type="molecule type" value="Genomic_DNA"/>
</dbReference>
<feature type="transmembrane region" description="Helical" evidence="1">
    <location>
        <begin position="305"/>
        <end position="326"/>
    </location>
</feature>
<keyword evidence="1" id="KW-1133">Transmembrane helix</keyword>
<feature type="transmembrane region" description="Helical" evidence="1">
    <location>
        <begin position="491"/>
        <end position="510"/>
    </location>
</feature>
<dbReference type="AlphaFoldDB" id="A0A1W1EIS7"/>
<feature type="transmembrane region" description="Helical" evidence="1">
    <location>
        <begin position="274"/>
        <end position="299"/>
    </location>
</feature>
<accession>A0A1W1EIS7</accession>
<dbReference type="InterPro" id="IPR036927">
    <property type="entry name" value="Cyt_c_oxase-like_su1_sf"/>
</dbReference>
<feature type="transmembrane region" description="Helical" evidence="1">
    <location>
        <begin position="435"/>
        <end position="456"/>
    </location>
</feature>
<feature type="transmembrane region" description="Helical" evidence="1">
    <location>
        <begin position="51"/>
        <end position="74"/>
    </location>
</feature>
<dbReference type="GO" id="GO:0016491">
    <property type="term" value="F:oxidoreductase activity"/>
    <property type="evidence" value="ECO:0007669"/>
    <property type="project" value="UniProtKB-KW"/>
</dbReference>
<dbReference type="EC" id="1.9.3.1" evidence="2"/>
<keyword evidence="2" id="KW-0560">Oxidoreductase</keyword>
<organism evidence="2">
    <name type="scientific">hydrothermal vent metagenome</name>
    <dbReference type="NCBI Taxonomy" id="652676"/>
    <lineage>
        <taxon>unclassified sequences</taxon>
        <taxon>metagenomes</taxon>
        <taxon>ecological metagenomes</taxon>
    </lineage>
</organism>
<feature type="transmembrane region" description="Helical" evidence="1">
    <location>
        <begin position="189"/>
        <end position="206"/>
    </location>
</feature>
<protein>
    <submittedName>
        <fullName evidence="2">Cytochrome c oxidase subunit CcoN</fullName>
        <ecNumber evidence="2">1.9.3.1</ecNumber>
    </submittedName>
</protein>
<name>A0A1W1EIS7_9ZZZZ</name>
<gene>
    <name evidence="2" type="ORF">MNB_SV-15-305</name>
</gene>
<keyword evidence="1" id="KW-0812">Transmembrane</keyword>
<feature type="transmembrane region" description="Helical" evidence="1">
    <location>
        <begin position="218"/>
        <end position="234"/>
    </location>
</feature>
<feature type="transmembrane region" description="Helical" evidence="1">
    <location>
        <begin position="401"/>
        <end position="423"/>
    </location>
</feature>
<feature type="transmembrane region" description="Helical" evidence="1">
    <location>
        <begin position="120"/>
        <end position="138"/>
    </location>
</feature>
<feature type="transmembrane region" description="Helical" evidence="1">
    <location>
        <begin position="150"/>
        <end position="169"/>
    </location>
</feature>
<evidence type="ECO:0000313" key="2">
    <source>
        <dbReference type="EMBL" id="SHO80702.1"/>
    </source>
</evidence>
<dbReference type="Gene3D" id="1.20.210.10">
    <property type="entry name" value="Cytochrome c oxidase-like, subunit I domain"/>
    <property type="match status" value="1"/>
</dbReference>
<feature type="transmembrane region" description="Helical" evidence="1">
    <location>
        <begin position="338"/>
        <end position="358"/>
    </location>
</feature>
<feature type="transmembrane region" description="Helical" evidence="1">
    <location>
        <begin position="86"/>
        <end position="108"/>
    </location>
</feature>
<feature type="transmembrane region" description="Helical" evidence="1">
    <location>
        <begin position="468"/>
        <end position="485"/>
    </location>
</feature>